<reference evidence="3" key="1">
    <citation type="journal article" date="2019" name="Int. J. Syst. Evol. Microbiol.">
        <title>The Global Catalogue of Microorganisms (GCM) 10K type strain sequencing project: providing services to taxonomists for standard genome sequencing and annotation.</title>
        <authorList>
            <consortium name="The Broad Institute Genomics Platform"/>
            <consortium name="The Broad Institute Genome Sequencing Center for Infectious Disease"/>
            <person name="Wu L."/>
            <person name="Ma J."/>
        </authorList>
    </citation>
    <scope>NUCLEOTIDE SEQUENCE [LARGE SCALE GENOMIC DNA]</scope>
    <source>
        <strain evidence="3">KCTC 33792</strain>
    </source>
</reference>
<keyword evidence="3" id="KW-1185">Reference proteome</keyword>
<evidence type="ECO:0000313" key="2">
    <source>
        <dbReference type="EMBL" id="MFD2706495.1"/>
    </source>
</evidence>
<accession>A0ABW5T386</accession>
<feature type="compositionally biased region" description="Basic residues" evidence="1">
    <location>
        <begin position="96"/>
        <end position="106"/>
    </location>
</feature>
<proteinExistence type="predicted"/>
<dbReference type="EMBL" id="JBHUML010000005">
    <property type="protein sequence ID" value="MFD2706495.1"/>
    <property type="molecule type" value="Genomic_DNA"/>
</dbReference>
<feature type="compositionally biased region" description="Polar residues" evidence="1">
    <location>
        <begin position="76"/>
        <end position="88"/>
    </location>
</feature>
<feature type="region of interest" description="Disordered" evidence="1">
    <location>
        <begin position="33"/>
        <end position="106"/>
    </location>
</feature>
<evidence type="ECO:0000313" key="3">
    <source>
        <dbReference type="Proteomes" id="UP001597520"/>
    </source>
</evidence>
<protein>
    <submittedName>
        <fullName evidence="2">Uncharacterized protein</fullName>
    </submittedName>
</protein>
<name>A0ABW5T386_9BACI</name>
<feature type="compositionally biased region" description="Basic and acidic residues" evidence="1">
    <location>
        <begin position="33"/>
        <end position="48"/>
    </location>
</feature>
<comment type="caution">
    <text evidence="2">The sequence shown here is derived from an EMBL/GenBank/DDBJ whole genome shotgun (WGS) entry which is preliminary data.</text>
</comment>
<dbReference type="RefSeq" id="WP_380713814.1">
    <property type="nucleotide sequence ID" value="NZ_JBHUML010000005.1"/>
</dbReference>
<organism evidence="2 3">
    <name type="scientific">Salibacterium lacus</name>
    <dbReference type="NCBI Taxonomy" id="1898109"/>
    <lineage>
        <taxon>Bacteria</taxon>
        <taxon>Bacillati</taxon>
        <taxon>Bacillota</taxon>
        <taxon>Bacilli</taxon>
        <taxon>Bacillales</taxon>
        <taxon>Bacillaceae</taxon>
    </lineage>
</organism>
<gene>
    <name evidence="2" type="ORF">ACFSUB_13590</name>
</gene>
<evidence type="ECO:0000256" key="1">
    <source>
        <dbReference type="SAM" id="MobiDB-lite"/>
    </source>
</evidence>
<sequence>MMDHEEFEKEETTRTDIEELRREMTEIKHLLQEVIDSRPSEKERENHSDQPQPAAPRPRDFTFRAIQNADRVYTAPSKNQQSKRSVSRNSEEHHLQQRVKPKKKEP</sequence>
<dbReference type="Proteomes" id="UP001597520">
    <property type="component" value="Unassembled WGS sequence"/>
</dbReference>